<dbReference type="PANTHER" id="PTHR42743">
    <property type="entry name" value="AMINO-ACID AMINOTRANSFERASE"/>
    <property type="match status" value="1"/>
</dbReference>
<evidence type="ECO:0000256" key="2">
    <source>
        <dbReference type="ARBA" id="ARBA00004824"/>
    </source>
</evidence>
<dbReference type="NCBIfam" id="NF005731">
    <property type="entry name" value="PRK07546.1-5"/>
    <property type="match status" value="1"/>
</dbReference>
<dbReference type="Proteomes" id="UP001148313">
    <property type="component" value="Unassembled WGS sequence"/>
</dbReference>
<evidence type="ECO:0000256" key="7">
    <source>
        <dbReference type="ARBA" id="ARBA00014472"/>
    </source>
</evidence>
<dbReference type="NCBIfam" id="NF005729">
    <property type="entry name" value="PRK07546.1-3"/>
    <property type="match status" value="1"/>
</dbReference>
<evidence type="ECO:0000256" key="3">
    <source>
        <dbReference type="ARBA" id="ARBA00004931"/>
    </source>
</evidence>
<evidence type="ECO:0000256" key="10">
    <source>
        <dbReference type="ARBA" id="ARBA00048798"/>
    </source>
</evidence>
<gene>
    <name evidence="12" type="ORF">OOZ53_17275</name>
</gene>
<comment type="catalytic activity">
    <reaction evidence="10">
        <text>L-isoleucine + 2-oxoglutarate = (S)-3-methyl-2-oxopentanoate + L-glutamate</text>
        <dbReference type="Rhea" id="RHEA:24801"/>
        <dbReference type="ChEBI" id="CHEBI:16810"/>
        <dbReference type="ChEBI" id="CHEBI:29985"/>
        <dbReference type="ChEBI" id="CHEBI:35146"/>
        <dbReference type="ChEBI" id="CHEBI:58045"/>
        <dbReference type="EC" id="2.6.1.42"/>
    </reaction>
</comment>
<evidence type="ECO:0000256" key="6">
    <source>
        <dbReference type="ARBA" id="ARBA00013053"/>
    </source>
</evidence>
<dbReference type="GO" id="GO:0008483">
    <property type="term" value="F:transaminase activity"/>
    <property type="evidence" value="ECO:0007669"/>
    <property type="project" value="UniProtKB-KW"/>
</dbReference>
<dbReference type="Gene3D" id="3.30.470.10">
    <property type="match status" value="1"/>
</dbReference>
<sequence>MTGPGLIETMRRRSGGKVDRLPLHLERLQGSAAALGIPCDRQELTAAIESLPSSDHEQRLRLELTPDGGLHVETHPCPASDPDKIWRLAVARTRLDSTEPLLRHKTTFRNIYVRARREFPTAEIDEILLRNERDELCEGTITSLFLQMRENEPLLTPALDCGLLRGVLRQELLDAGKAREAVLTLADLRAADRIYVGNSLRGLMPAALRA</sequence>
<dbReference type="InterPro" id="IPR043131">
    <property type="entry name" value="BCAT-like_N"/>
</dbReference>
<dbReference type="InterPro" id="IPR036038">
    <property type="entry name" value="Aminotransferase-like"/>
</dbReference>
<evidence type="ECO:0000256" key="9">
    <source>
        <dbReference type="ARBA" id="ARBA00048212"/>
    </source>
</evidence>
<evidence type="ECO:0000256" key="11">
    <source>
        <dbReference type="ARBA" id="ARBA00049229"/>
    </source>
</evidence>
<name>A0ABT4VQX7_9HYPH</name>
<evidence type="ECO:0000256" key="5">
    <source>
        <dbReference type="ARBA" id="ARBA00009320"/>
    </source>
</evidence>
<dbReference type="EMBL" id="JAPJZH010000011">
    <property type="protein sequence ID" value="MDA4847115.1"/>
    <property type="molecule type" value="Genomic_DNA"/>
</dbReference>
<keyword evidence="13" id="KW-1185">Reference proteome</keyword>
<dbReference type="PANTHER" id="PTHR42743:SF11">
    <property type="entry name" value="AMINODEOXYCHORISMATE LYASE"/>
    <property type="match status" value="1"/>
</dbReference>
<dbReference type="RefSeq" id="WP_271090926.1">
    <property type="nucleotide sequence ID" value="NZ_JAPJZH010000011.1"/>
</dbReference>
<evidence type="ECO:0000313" key="12">
    <source>
        <dbReference type="EMBL" id="MDA4847115.1"/>
    </source>
</evidence>
<comment type="pathway">
    <text evidence="2">Amino-acid biosynthesis; L-isoleucine biosynthesis; L-isoleucine from 2-oxobutanoate: step 4/4.</text>
</comment>
<keyword evidence="8" id="KW-0028">Amino-acid biosynthesis</keyword>
<dbReference type="EC" id="2.6.1.42" evidence="6"/>
<comment type="catalytic activity">
    <reaction evidence="11">
        <text>L-leucine + 2-oxoglutarate = 4-methyl-2-oxopentanoate + L-glutamate</text>
        <dbReference type="Rhea" id="RHEA:18321"/>
        <dbReference type="ChEBI" id="CHEBI:16810"/>
        <dbReference type="ChEBI" id="CHEBI:17865"/>
        <dbReference type="ChEBI" id="CHEBI:29985"/>
        <dbReference type="ChEBI" id="CHEBI:57427"/>
        <dbReference type="EC" id="2.6.1.42"/>
    </reaction>
</comment>
<comment type="caution">
    <text evidence="12">The sequence shown here is derived from an EMBL/GenBank/DDBJ whole genome shotgun (WGS) entry which is preliminary data.</text>
</comment>
<evidence type="ECO:0000256" key="8">
    <source>
        <dbReference type="ARBA" id="ARBA00023304"/>
    </source>
</evidence>
<dbReference type="InterPro" id="IPR043132">
    <property type="entry name" value="BCAT-like_C"/>
</dbReference>
<evidence type="ECO:0000256" key="1">
    <source>
        <dbReference type="ARBA" id="ARBA00003109"/>
    </source>
</evidence>
<reference evidence="12" key="1">
    <citation type="submission" date="2022-11" db="EMBL/GenBank/DDBJ databases">
        <title>Hoeflea poritis sp. nov., isolated from scleractinian coral Porites lutea.</title>
        <authorList>
            <person name="Zhang G."/>
            <person name="Wei Q."/>
            <person name="Cai L."/>
        </authorList>
    </citation>
    <scope>NUCLEOTIDE SEQUENCE</scope>
    <source>
        <strain evidence="12">E7-10</strain>
    </source>
</reference>
<comment type="similarity">
    <text evidence="5">Belongs to the class-IV pyridoxal-phosphate-dependent aminotransferase family.</text>
</comment>
<dbReference type="Gene3D" id="3.20.10.10">
    <property type="entry name" value="D-amino Acid Aminotransferase, subunit A, domain 2"/>
    <property type="match status" value="1"/>
</dbReference>
<keyword evidence="8" id="KW-0100">Branched-chain amino acid biosynthesis</keyword>
<comment type="catalytic activity">
    <reaction evidence="9">
        <text>L-valine + 2-oxoglutarate = 3-methyl-2-oxobutanoate + L-glutamate</text>
        <dbReference type="Rhea" id="RHEA:24813"/>
        <dbReference type="ChEBI" id="CHEBI:11851"/>
        <dbReference type="ChEBI" id="CHEBI:16810"/>
        <dbReference type="ChEBI" id="CHEBI:29985"/>
        <dbReference type="ChEBI" id="CHEBI:57762"/>
        <dbReference type="EC" id="2.6.1.42"/>
    </reaction>
</comment>
<protein>
    <recommendedName>
        <fullName evidence="7">Probable branched-chain-amino-acid aminotransferase</fullName>
        <ecNumber evidence="6">2.6.1.42</ecNumber>
    </recommendedName>
</protein>
<comment type="pathway">
    <text evidence="4">Amino-acid biosynthesis; L-leucine biosynthesis; L-leucine from 3-methyl-2-oxobutanoate: step 4/4.</text>
</comment>
<keyword evidence="12" id="KW-0032">Aminotransferase</keyword>
<accession>A0ABT4VQX7</accession>
<dbReference type="InterPro" id="IPR001544">
    <property type="entry name" value="Aminotrans_IV"/>
</dbReference>
<organism evidence="12 13">
    <name type="scientific">Hoeflea poritis</name>
    <dbReference type="NCBI Taxonomy" id="2993659"/>
    <lineage>
        <taxon>Bacteria</taxon>
        <taxon>Pseudomonadati</taxon>
        <taxon>Pseudomonadota</taxon>
        <taxon>Alphaproteobacteria</taxon>
        <taxon>Hyphomicrobiales</taxon>
        <taxon>Rhizobiaceae</taxon>
        <taxon>Hoeflea</taxon>
    </lineage>
</organism>
<comment type="function">
    <text evidence="1">Acts on leucine, isoleucine and valine.</text>
</comment>
<evidence type="ECO:0000313" key="13">
    <source>
        <dbReference type="Proteomes" id="UP001148313"/>
    </source>
</evidence>
<dbReference type="Pfam" id="PF01063">
    <property type="entry name" value="Aminotran_4"/>
    <property type="match status" value="1"/>
</dbReference>
<keyword evidence="12" id="KW-0808">Transferase</keyword>
<proteinExistence type="inferred from homology"/>
<comment type="pathway">
    <text evidence="3">Amino-acid biosynthesis; L-valine biosynthesis; L-valine from pyruvate: step 4/4.</text>
</comment>
<evidence type="ECO:0000256" key="4">
    <source>
        <dbReference type="ARBA" id="ARBA00005072"/>
    </source>
</evidence>
<dbReference type="InterPro" id="IPR050571">
    <property type="entry name" value="Class-IV_PLP-Dep_Aminotrnsfr"/>
</dbReference>
<dbReference type="SUPFAM" id="SSF56752">
    <property type="entry name" value="D-aminoacid aminotransferase-like PLP-dependent enzymes"/>
    <property type="match status" value="1"/>
</dbReference>